<dbReference type="Proteomes" id="UP000054558">
    <property type="component" value="Unassembled WGS sequence"/>
</dbReference>
<dbReference type="PRINTS" id="PR00737">
    <property type="entry name" value="GLHYDRLASE16"/>
</dbReference>
<protein>
    <submittedName>
        <fullName evidence="7">Glycosyl hydrolases family 16</fullName>
    </submittedName>
</protein>
<feature type="chain" id="PRO_5012959958" evidence="5">
    <location>
        <begin position="35"/>
        <end position="412"/>
    </location>
</feature>
<dbReference type="PANTHER" id="PTHR31062">
    <property type="entry name" value="XYLOGLUCAN ENDOTRANSGLUCOSYLASE/HYDROLASE PROTEIN 8-RELATED"/>
    <property type="match status" value="1"/>
</dbReference>
<dbReference type="PROSITE" id="PS51762">
    <property type="entry name" value="GH16_2"/>
    <property type="match status" value="1"/>
</dbReference>
<feature type="transmembrane region" description="Helical" evidence="4">
    <location>
        <begin position="324"/>
        <end position="347"/>
    </location>
</feature>
<evidence type="ECO:0000313" key="8">
    <source>
        <dbReference type="Proteomes" id="UP000054558"/>
    </source>
</evidence>
<name>A0A1Y1IP35_KLENI</name>
<dbReference type="EMBL" id="DF237700">
    <property type="protein sequence ID" value="GAQ91249.1"/>
    <property type="molecule type" value="Genomic_DNA"/>
</dbReference>
<dbReference type="InterPro" id="IPR044791">
    <property type="entry name" value="Beta-glucanase/XTH"/>
</dbReference>
<dbReference type="AlphaFoldDB" id="A0A1Y1IP35"/>
<keyword evidence="8" id="KW-1185">Reference proteome</keyword>
<evidence type="ECO:0000313" key="7">
    <source>
        <dbReference type="EMBL" id="GAQ91249.1"/>
    </source>
</evidence>
<keyword evidence="4" id="KW-0472">Membrane</keyword>
<keyword evidence="2" id="KW-0326">Glycosidase</keyword>
<evidence type="ECO:0000259" key="6">
    <source>
        <dbReference type="PROSITE" id="PS51762"/>
    </source>
</evidence>
<keyword evidence="1 7" id="KW-0378">Hydrolase</keyword>
<dbReference type="GO" id="GO:0005975">
    <property type="term" value="P:carbohydrate metabolic process"/>
    <property type="evidence" value="ECO:0007669"/>
    <property type="project" value="InterPro"/>
</dbReference>
<dbReference type="InterPro" id="IPR008264">
    <property type="entry name" value="Beta_glucanase"/>
</dbReference>
<dbReference type="STRING" id="105231.A0A1Y1IP35"/>
<gene>
    <name evidence="7" type="ORF">KFL_007510060</name>
</gene>
<sequence>MAPSARPGGLLGMCGKESLMRALCVLVIVGCAAGQAAPPSDPDNNNGTRIPSTANGSPFVWCDYGLDILSFDQENSAVIITMPDTTTGARIHTDKRYAYGNFSAMIKCPAGDITGLVPNFYTSSVETAGVNPVQDEIDFEFLGKNKTQVQVNYYVAGNSTGNEKTVDLGFDCSDAFHEYRIDWTPIRIKWFIDGRLVRTVYNLTGQPYPTLPGFLYSSIWDASQISNGAWAGAPSSNADAPFSFQLERISAVELADLSFNDNVTAAAPAPAPAPAEAPLPAPPTSTAALPVPVSTTASVLSPPAPASPNTWVYPAAPRVSRTTFVVVVSAVAASLALLLGAFVFAVIQRKRAFAAPPDEAAAWKTDAEAARGGGLLAEPEGAPALAGAATWLHRLSLRRETTAFSRIPPPKS</sequence>
<evidence type="ECO:0000256" key="3">
    <source>
        <dbReference type="PIRSR" id="PIRSR608264-1"/>
    </source>
</evidence>
<dbReference type="InterPro" id="IPR013320">
    <property type="entry name" value="ConA-like_dom_sf"/>
</dbReference>
<evidence type="ECO:0000256" key="5">
    <source>
        <dbReference type="SAM" id="SignalP"/>
    </source>
</evidence>
<dbReference type="Gene3D" id="2.60.120.200">
    <property type="match status" value="1"/>
</dbReference>
<keyword evidence="5" id="KW-0732">Signal</keyword>
<dbReference type="Pfam" id="PF00722">
    <property type="entry name" value="Glyco_hydro_16"/>
    <property type="match status" value="1"/>
</dbReference>
<keyword evidence="4" id="KW-0812">Transmembrane</keyword>
<dbReference type="InterPro" id="IPR000757">
    <property type="entry name" value="Beta-glucanase-like"/>
</dbReference>
<dbReference type="OrthoDB" id="4781at2759"/>
<evidence type="ECO:0000256" key="1">
    <source>
        <dbReference type="ARBA" id="ARBA00022801"/>
    </source>
</evidence>
<organism evidence="7 8">
    <name type="scientific">Klebsormidium nitens</name>
    <name type="common">Green alga</name>
    <name type="synonym">Ulothrix nitens</name>
    <dbReference type="NCBI Taxonomy" id="105231"/>
    <lineage>
        <taxon>Eukaryota</taxon>
        <taxon>Viridiplantae</taxon>
        <taxon>Streptophyta</taxon>
        <taxon>Klebsormidiophyceae</taxon>
        <taxon>Klebsormidiales</taxon>
        <taxon>Klebsormidiaceae</taxon>
        <taxon>Klebsormidium</taxon>
    </lineage>
</organism>
<accession>A0A1Y1IP35</accession>
<dbReference type="OMA" id="MRWVQSH"/>
<feature type="signal peptide" evidence="5">
    <location>
        <begin position="1"/>
        <end position="34"/>
    </location>
</feature>
<feature type="domain" description="GH16" evidence="6">
    <location>
        <begin position="33"/>
        <end position="257"/>
    </location>
</feature>
<keyword evidence="4" id="KW-1133">Transmembrane helix</keyword>
<dbReference type="GO" id="GO:0004553">
    <property type="term" value="F:hydrolase activity, hydrolyzing O-glycosyl compounds"/>
    <property type="evidence" value="ECO:0007669"/>
    <property type="project" value="InterPro"/>
</dbReference>
<dbReference type="SUPFAM" id="SSF49899">
    <property type="entry name" value="Concanavalin A-like lectins/glucanases"/>
    <property type="match status" value="1"/>
</dbReference>
<feature type="active site" description="Nucleophile" evidence="3">
    <location>
        <position position="136"/>
    </location>
</feature>
<evidence type="ECO:0000256" key="4">
    <source>
        <dbReference type="SAM" id="Phobius"/>
    </source>
</evidence>
<evidence type="ECO:0000256" key="2">
    <source>
        <dbReference type="ARBA" id="ARBA00023295"/>
    </source>
</evidence>
<proteinExistence type="predicted"/>
<reference evidence="7 8" key="1">
    <citation type="journal article" date="2014" name="Nat. Commun.">
        <title>Klebsormidium flaccidum genome reveals primary factors for plant terrestrial adaptation.</title>
        <authorList>
            <person name="Hori K."/>
            <person name="Maruyama F."/>
            <person name="Fujisawa T."/>
            <person name="Togashi T."/>
            <person name="Yamamoto N."/>
            <person name="Seo M."/>
            <person name="Sato S."/>
            <person name="Yamada T."/>
            <person name="Mori H."/>
            <person name="Tajima N."/>
            <person name="Moriyama T."/>
            <person name="Ikeuchi M."/>
            <person name="Watanabe M."/>
            <person name="Wada H."/>
            <person name="Kobayashi K."/>
            <person name="Saito M."/>
            <person name="Masuda T."/>
            <person name="Sasaki-Sekimoto Y."/>
            <person name="Mashiguchi K."/>
            <person name="Awai K."/>
            <person name="Shimojima M."/>
            <person name="Masuda S."/>
            <person name="Iwai M."/>
            <person name="Nobusawa T."/>
            <person name="Narise T."/>
            <person name="Kondo S."/>
            <person name="Saito H."/>
            <person name="Sato R."/>
            <person name="Murakawa M."/>
            <person name="Ihara Y."/>
            <person name="Oshima-Yamada Y."/>
            <person name="Ohtaka K."/>
            <person name="Satoh M."/>
            <person name="Sonobe K."/>
            <person name="Ishii M."/>
            <person name="Ohtani R."/>
            <person name="Kanamori-Sato M."/>
            <person name="Honoki R."/>
            <person name="Miyazaki D."/>
            <person name="Mochizuki H."/>
            <person name="Umetsu J."/>
            <person name="Higashi K."/>
            <person name="Shibata D."/>
            <person name="Kamiya Y."/>
            <person name="Sato N."/>
            <person name="Nakamura Y."/>
            <person name="Tabata S."/>
            <person name="Ida S."/>
            <person name="Kurokawa K."/>
            <person name="Ohta H."/>
        </authorList>
    </citation>
    <scope>NUCLEOTIDE SEQUENCE [LARGE SCALE GENOMIC DNA]</scope>
    <source>
        <strain evidence="7 8">NIES-2285</strain>
    </source>
</reference>
<feature type="active site" description="Proton donor" evidence="3">
    <location>
        <position position="140"/>
    </location>
</feature>